<accession>A0A0F9HJH5</accession>
<reference evidence="1" key="1">
    <citation type="journal article" date="2015" name="Nature">
        <title>Complex archaea that bridge the gap between prokaryotes and eukaryotes.</title>
        <authorList>
            <person name="Spang A."/>
            <person name="Saw J.H."/>
            <person name="Jorgensen S.L."/>
            <person name="Zaremba-Niedzwiedzka K."/>
            <person name="Martijn J."/>
            <person name="Lind A.E."/>
            <person name="van Eijk R."/>
            <person name="Schleper C."/>
            <person name="Guy L."/>
            <person name="Ettema T.J."/>
        </authorList>
    </citation>
    <scope>NUCLEOTIDE SEQUENCE</scope>
</reference>
<sequence length="56" mass="6270">MEATDNPRQLLDLVTEAIERFLDDQQVQGKGKEEWSSHEMATAILDAVPMGLLNTL</sequence>
<evidence type="ECO:0000313" key="1">
    <source>
        <dbReference type="EMBL" id="KKL75277.1"/>
    </source>
</evidence>
<protein>
    <submittedName>
        <fullName evidence="1">Uncharacterized protein</fullName>
    </submittedName>
</protein>
<gene>
    <name evidence="1" type="ORF">LCGC14_2056520</name>
</gene>
<organism evidence="1">
    <name type="scientific">marine sediment metagenome</name>
    <dbReference type="NCBI Taxonomy" id="412755"/>
    <lineage>
        <taxon>unclassified sequences</taxon>
        <taxon>metagenomes</taxon>
        <taxon>ecological metagenomes</taxon>
    </lineage>
</organism>
<dbReference type="AlphaFoldDB" id="A0A0F9HJH5"/>
<name>A0A0F9HJH5_9ZZZZ</name>
<dbReference type="EMBL" id="LAZR01024399">
    <property type="protein sequence ID" value="KKL75277.1"/>
    <property type="molecule type" value="Genomic_DNA"/>
</dbReference>
<proteinExistence type="predicted"/>
<comment type="caution">
    <text evidence="1">The sequence shown here is derived from an EMBL/GenBank/DDBJ whole genome shotgun (WGS) entry which is preliminary data.</text>
</comment>